<dbReference type="Proteomes" id="UP000019423">
    <property type="component" value="Plasmid pHsw1"/>
</dbReference>
<sequence length="90" mass="9936">MAEFERKLIRERTHAGLAATRVLSRVGEGLSEEAERTATVAETFCQGAATGVNEIAQGLRICKVTLYPYLRHRGVVIHSHRKTTVVKSTT</sequence>
<accession>W8ESK6</accession>
<keyword evidence="3" id="KW-1185">Reference proteome</keyword>
<proteinExistence type="predicted"/>
<geneLocation type="plasmid" evidence="2 3">
    <name>pHsw1</name>
</geneLocation>
<evidence type="ECO:0000313" key="2">
    <source>
        <dbReference type="EMBL" id="AHJ95508.1"/>
    </source>
</evidence>
<dbReference type="GO" id="GO:0003677">
    <property type="term" value="F:DNA binding"/>
    <property type="evidence" value="ECO:0007669"/>
    <property type="project" value="InterPro"/>
</dbReference>
<dbReference type="KEGG" id="hsw:Hsw_PA0175"/>
<feature type="domain" description="Resolvase/invertase-type recombinase catalytic" evidence="1">
    <location>
        <begin position="1"/>
        <end position="24"/>
    </location>
</feature>
<dbReference type="PATRIC" id="fig|1227739.3.peg.202"/>
<dbReference type="HOGENOM" id="CLU_2436809_0_0_10"/>
<organism evidence="2 3">
    <name type="scientific">Hymenobacter swuensis DY53</name>
    <dbReference type="NCBI Taxonomy" id="1227739"/>
    <lineage>
        <taxon>Bacteria</taxon>
        <taxon>Pseudomonadati</taxon>
        <taxon>Bacteroidota</taxon>
        <taxon>Cytophagia</taxon>
        <taxon>Cytophagales</taxon>
        <taxon>Hymenobacteraceae</taxon>
        <taxon>Hymenobacter</taxon>
    </lineage>
</organism>
<dbReference type="AlphaFoldDB" id="W8ESK6"/>
<name>W8ESK6_9BACT</name>
<keyword evidence="2" id="KW-0614">Plasmid</keyword>
<dbReference type="GO" id="GO:0000150">
    <property type="term" value="F:DNA strand exchange activity"/>
    <property type="evidence" value="ECO:0007669"/>
    <property type="project" value="InterPro"/>
</dbReference>
<evidence type="ECO:0000259" key="1">
    <source>
        <dbReference type="PROSITE" id="PS51736"/>
    </source>
</evidence>
<evidence type="ECO:0000313" key="3">
    <source>
        <dbReference type="Proteomes" id="UP000019423"/>
    </source>
</evidence>
<gene>
    <name evidence="2" type="ORF">Hsw_PA0175</name>
</gene>
<reference evidence="2 3" key="1">
    <citation type="submission" date="2014-01" db="EMBL/GenBank/DDBJ databases">
        <title>Complete sequence of plasmid1 of ionizing-radiation resistance bacterium Hymenobacter swuensis DY53.</title>
        <authorList>
            <person name="Jung J.-H."/>
            <person name="Jeong S.-W."/>
            <person name="Joe M.-H."/>
            <person name="Cho y.-j."/>
            <person name="Kim M.-K."/>
            <person name="Lim S.-Y."/>
        </authorList>
    </citation>
    <scope>NUCLEOTIDE SEQUENCE [LARGE SCALE GENOMIC DNA]</scope>
    <source>
        <strain evidence="2 3">DY53</strain>
        <plasmid evidence="2 3">pHsw1</plasmid>
    </source>
</reference>
<dbReference type="EMBL" id="CP007144">
    <property type="protein sequence ID" value="AHJ95508.1"/>
    <property type="molecule type" value="Genomic_DNA"/>
</dbReference>
<dbReference type="eggNOG" id="COG1961">
    <property type="taxonomic scope" value="Bacteria"/>
</dbReference>
<dbReference type="InterPro" id="IPR006119">
    <property type="entry name" value="Resolv_N"/>
</dbReference>
<dbReference type="PROSITE" id="PS51736">
    <property type="entry name" value="RECOMBINASES_3"/>
    <property type="match status" value="1"/>
</dbReference>
<protein>
    <recommendedName>
        <fullName evidence="1">Resolvase/invertase-type recombinase catalytic domain-containing protein</fullName>
    </recommendedName>
</protein>